<comment type="similarity">
    <text evidence="3 11">Belongs to the glycosyltransferase 7 family.</text>
</comment>
<comment type="function">
    <text evidence="11">Catalyses the transfer of galactose onto proteins or lipids.</text>
</comment>
<dbReference type="InterPro" id="IPR003859">
    <property type="entry name" value="Galactosyl_T"/>
</dbReference>
<dbReference type="CDD" id="cd00899">
    <property type="entry name" value="b4GalT"/>
    <property type="match status" value="1"/>
</dbReference>
<dbReference type="AlphaFoldDB" id="A0AAE2D985"/>
<dbReference type="GO" id="GO:0005794">
    <property type="term" value="C:Golgi apparatus"/>
    <property type="evidence" value="ECO:0007669"/>
    <property type="project" value="TreeGrafter"/>
</dbReference>
<keyword evidence="7 11" id="KW-0735">Signal-anchor</keyword>
<comment type="pathway">
    <text evidence="2 11">Protein modification; protein glycosylation.</text>
</comment>
<evidence type="ECO:0000256" key="5">
    <source>
        <dbReference type="ARBA" id="ARBA00022679"/>
    </source>
</evidence>
<dbReference type="GO" id="GO:0006688">
    <property type="term" value="P:glycosphingolipid biosynthetic process"/>
    <property type="evidence" value="ECO:0007669"/>
    <property type="project" value="TreeGrafter"/>
</dbReference>
<dbReference type="InterPro" id="IPR027791">
    <property type="entry name" value="Galactosyl_T_C"/>
</dbReference>
<dbReference type="GO" id="GO:0005975">
    <property type="term" value="P:carbohydrate metabolic process"/>
    <property type="evidence" value="ECO:0007669"/>
    <property type="project" value="InterPro"/>
</dbReference>
<evidence type="ECO:0000259" key="12">
    <source>
        <dbReference type="Pfam" id="PF02709"/>
    </source>
</evidence>
<dbReference type="Proteomes" id="UP001292079">
    <property type="component" value="Unassembled WGS sequence"/>
</dbReference>
<keyword evidence="9 11" id="KW-0472">Membrane</keyword>
<dbReference type="EMBL" id="JALJAT010000001">
    <property type="protein sequence ID" value="KAK4476213.1"/>
    <property type="molecule type" value="Genomic_DNA"/>
</dbReference>
<comment type="caution">
    <text evidence="14">The sequence shown here is derived from an EMBL/GenBank/DDBJ whole genome shotgun (WGS) entry which is preliminary data.</text>
</comment>
<evidence type="ECO:0000256" key="3">
    <source>
        <dbReference type="ARBA" id="ARBA00005735"/>
    </source>
</evidence>
<feature type="transmembrane region" description="Helical" evidence="11">
    <location>
        <begin position="12"/>
        <end position="31"/>
    </location>
</feature>
<evidence type="ECO:0000256" key="7">
    <source>
        <dbReference type="ARBA" id="ARBA00022968"/>
    </source>
</evidence>
<protein>
    <recommendedName>
        <fullName evidence="11">Beta-1,4-galactosyltransferase</fullName>
        <ecNumber evidence="11">2.4.1.-</ecNumber>
    </recommendedName>
</protein>
<feature type="domain" description="Galactosyltransferase N-terminal" evidence="13">
    <location>
        <begin position="124"/>
        <end position="230"/>
    </location>
</feature>
<keyword evidence="6 11" id="KW-0812">Transmembrane</keyword>
<evidence type="ECO:0000256" key="9">
    <source>
        <dbReference type="ARBA" id="ARBA00023136"/>
    </source>
</evidence>
<reference evidence="14" key="1">
    <citation type="submission" date="2022-04" db="EMBL/GenBank/DDBJ databases">
        <authorList>
            <person name="Xu L."/>
            <person name="Lv Z."/>
        </authorList>
    </citation>
    <scope>NUCLEOTIDE SEQUENCE</scope>
    <source>
        <strain evidence="14">LV_2022a</strain>
    </source>
</reference>
<dbReference type="InterPro" id="IPR029044">
    <property type="entry name" value="Nucleotide-diphossugar_trans"/>
</dbReference>
<dbReference type="Gene3D" id="3.90.550.10">
    <property type="entry name" value="Spore Coat Polysaccharide Biosynthesis Protein SpsA, Chain A"/>
    <property type="match status" value="1"/>
</dbReference>
<dbReference type="InterPro" id="IPR027995">
    <property type="entry name" value="Galactosyl_T_N"/>
</dbReference>
<evidence type="ECO:0000256" key="8">
    <source>
        <dbReference type="ARBA" id="ARBA00022989"/>
    </source>
</evidence>
<proteinExistence type="inferred from homology"/>
<evidence type="ECO:0000256" key="1">
    <source>
        <dbReference type="ARBA" id="ARBA00004606"/>
    </source>
</evidence>
<keyword evidence="10 11" id="KW-0325">Glycoprotein</keyword>
<evidence type="ECO:0000256" key="10">
    <source>
        <dbReference type="ARBA" id="ARBA00023180"/>
    </source>
</evidence>
<dbReference type="GO" id="GO:0016020">
    <property type="term" value="C:membrane"/>
    <property type="evidence" value="ECO:0007669"/>
    <property type="project" value="UniProtKB-SubCell"/>
</dbReference>
<dbReference type="PRINTS" id="PR02050">
    <property type="entry name" value="B14GALTRFASE"/>
</dbReference>
<evidence type="ECO:0000259" key="13">
    <source>
        <dbReference type="Pfam" id="PF13733"/>
    </source>
</evidence>
<evidence type="ECO:0000313" key="15">
    <source>
        <dbReference type="Proteomes" id="UP001292079"/>
    </source>
</evidence>
<name>A0AAE2D985_SCHME</name>
<evidence type="ECO:0000256" key="6">
    <source>
        <dbReference type="ARBA" id="ARBA00022692"/>
    </source>
</evidence>
<feature type="domain" description="Galactosyltransferase C-terminal" evidence="12">
    <location>
        <begin position="234"/>
        <end position="311"/>
    </location>
</feature>
<dbReference type="PANTHER" id="PTHR19300">
    <property type="entry name" value="BETA-1,4-GALACTOSYLTRANSFERASE"/>
    <property type="match status" value="1"/>
</dbReference>
<keyword evidence="4 11" id="KW-0328">Glycosyltransferase</keyword>
<gene>
    <name evidence="14" type="ORF">MN116_001424</name>
</gene>
<comment type="subcellular location">
    <subcellularLocation>
        <location evidence="1">Membrane</location>
        <topology evidence="1">Single-pass type II membrane protein</topology>
    </subcellularLocation>
</comment>
<dbReference type="PANTHER" id="PTHR19300:SF57">
    <property type="entry name" value="BETA-1,4-N-ACETYLGALACTOSAMINYLTRANSFERASE"/>
    <property type="match status" value="1"/>
</dbReference>
<evidence type="ECO:0000256" key="11">
    <source>
        <dbReference type="RuleBase" id="RU368121"/>
    </source>
</evidence>
<organism evidence="14 15">
    <name type="scientific">Schistosoma mekongi</name>
    <name type="common">Parasitic worm</name>
    <dbReference type="NCBI Taxonomy" id="38744"/>
    <lineage>
        <taxon>Eukaryota</taxon>
        <taxon>Metazoa</taxon>
        <taxon>Spiralia</taxon>
        <taxon>Lophotrochozoa</taxon>
        <taxon>Platyhelminthes</taxon>
        <taxon>Trematoda</taxon>
        <taxon>Digenea</taxon>
        <taxon>Strigeidida</taxon>
        <taxon>Schistosomatoidea</taxon>
        <taxon>Schistosomatidae</taxon>
        <taxon>Schistosoma</taxon>
    </lineage>
</organism>
<sequence length="366" mass="42126">MLLTFTTQRVCIGCSISLLLLGSILLYVHIYRAQNIPIFLRKLTYNVTGVETSIVSQRQECPKENPHPIGLLKIASDVLSWSSLVMKHASSSLQPKILLSKGGNYSVNLTLVVRNHSLIPHNLTDSLINYVGLWRPVFCNPTEKLAVIIPYRNRDVHLRMFVDHMHTFLRNQLLMYTIFVINQAGVTLFNRAFLLNVGFIESKRVASFDCFIFHDVDLLPEDDRNPYRCTNQPRHLSVAVDKFNYRLPYPGIFGGAVAFTKEQFVKVGGFSNMYFGWGGEDDDLYARVVYHNYSVIRYPEEIARYKMISHKKDPHNPDNPERNKLLKDAPSRFKTDGYWNANYTVLESYPAYNGLFYWISVTILTP</sequence>
<dbReference type="GO" id="GO:0008378">
    <property type="term" value="F:galactosyltransferase activity"/>
    <property type="evidence" value="ECO:0007669"/>
    <property type="project" value="TreeGrafter"/>
</dbReference>
<evidence type="ECO:0000256" key="2">
    <source>
        <dbReference type="ARBA" id="ARBA00004922"/>
    </source>
</evidence>
<dbReference type="SUPFAM" id="SSF53448">
    <property type="entry name" value="Nucleotide-diphospho-sugar transferases"/>
    <property type="match status" value="1"/>
</dbReference>
<reference evidence="14" key="2">
    <citation type="journal article" date="2023" name="Infect Dis Poverty">
        <title>Chromosome-scale genome of the human blood fluke Schistosoma mekongi and its implications for public health.</title>
        <authorList>
            <person name="Zhou M."/>
            <person name="Xu L."/>
            <person name="Xu D."/>
            <person name="Chen W."/>
            <person name="Khan J."/>
            <person name="Hu Y."/>
            <person name="Huang H."/>
            <person name="Wei H."/>
            <person name="Zhang Y."/>
            <person name="Chusongsang P."/>
            <person name="Tanasarnprasert K."/>
            <person name="Hu X."/>
            <person name="Limpanont Y."/>
            <person name="Lv Z."/>
        </authorList>
    </citation>
    <scope>NUCLEOTIDE SEQUENCE</scope>
    <source>
        <strain evidence="14">LV_2022a</strain>
    </source>
</reference>
<keyword evidence="15" id="KW-1185">Reference proteome</keyword>
<dbReference type="EC" id="2.4.1.-" evidence="11"/>
<dbReference type="Pfam" id="PF13733">
    <property type="entry name" value="Glyco_transf_7N"/>
    <property type="match status" value="1"/>
</dbReference>
<evidence type="ECO:0000313" key="14">
    <source>
        <dbReference type="EMBL" id="KAK4476213.1"/>
    </source>
</evidence>
<accession>A0AAE2D985</accession>
<keyword evidence="5 11" id="KW-0808">Transferase</keyword>
<dbReference type="Pfam" id="PF02709">
    <property type="entry name" value="Glyco_transf_7C"/>
    <property type="match status" value="1"/>
</dbReference>
<dbReference type="GO" id="GO:0033842">
    <property type="term" value="F:N-acetyl-beta-glucosaminyl-derivative 4-beta-N-acetylgalactosaminyltransferase activity"/>
    <property type="evidence" value="ECO:0007669"/>
    <property type="project" value="TreeGrafter"/>
</dbReference>
<evidence type="ECO:0000256" key="4">
    <source>
        <dbReference type="ARBA" id="ARBA00022676"/>
    </source>
</evidence>
<keyword evidence="8 11" id="KW-1133">Transmembrane helix</keyword>